<dbReference type="Pfam" id="PF05147">
    <property type="entry name" value="LANC_like"/>
    <property type="match status" value="2"/>
</dbReference>
<gene>
    <name evidence="1" type="ORF">HNR73_004699</name>
</gene>
<sequence length="414" mass="44134">MTLTRSAVAEALGSGALNQLLHTARDNGTGLEWPTKPSESEADTSLYSGTPGVILALLEGHRHFGLDKYADAAVRAARTVAAGLDTEEYSLYTGIAGSAVVLRAVADLLDDKDAAIAAARVPDLLRGAFDGSRWGEYYDLLLGNAGIALAALDGDDVELAVAAVEPYLADAEETPFGVCWALRPGMEPRFHHYSHGTLGIAAALAAVGRAADRADLIELALAGAADVVARNEGGEDGFLAPHSDPQLRPDLVTRHNYGWCHGPAGDAHAFRFLASATGDPAWTVYGDRCWRTLTHSGLPERLYPGFWDNNGRCCGTAGVLSLALDRAVENNDGRDFAEVLVADLCSRAIDDGDGVRWSNVEHRETPSDLEPHHGWAMGNAGIARELLRYSRLATGRDQSYAVAMPDQPVARPRM</sequence>
<dbReference type="GO" id="GO:0031179">
    <property type="term" value="P:peptide modification"/>
    <property type="evidence" value="ECO:0007669"/>
    <property type="project" value="InterPro"/>
</dbReference>
<evidence type="ECO:0000313" key="1">
    <source>
        <dbReference type="EMBL" id="MBB6036826.1"/>
    </source>
</evidence>
<protein>
    <recommendedName>
        <fullName evidence="3">Lanthionine synthetase C family protein</fullName>
    </recommendedName>
</protein>
<dbReference type="PRINTS" id="PR01955">
    <property type="entry name" value="LANCFRANKIA"/>
</dbReference>
<reference evidence="1 2" key="1">
    <citation type="submission" date="2020-08" db="EMBL/GenBank/DDBJ databases">
        <title>Genomic Encyclopedia of Type Strains, Phase IV (KMG-IV): sequencing the most valuable type-strain genomes for metagenomic binning, comparative biology and taxonomic classification.</title>
        <authorList>
            <person name="Goeker M."/>
        </authorList>
    </citation>
    <scope>NUCLEOTIDE SEQUENCE [LARGE SCALE GENOMIC DNA]</scope>
    <source>
        <strain evidence="1 2">YIM 65646</strain>
    </source>
</reference>
<dbReference type="SMART" id="SM01260">
    <property type="entry name" value="LANC_like"/>
    <property type="match status" value="1"/>
</dbReference>
<evidence type="ECO:0008006" key="3">
    <source>
        <dbReference type="Google" id="ProtNLM"/>
    </source>
</evidence>
<accession>A0A841FKY9</accession>
<dbReference type="SUPFAM" id="SSF158745">
    <property type="entry name" value="LanC-like"/>
    <property type="match status" value="1"/>
</dbReference>
<dbReference type="CDD" id="cd04434">
    <property type="entry name" value="LanC_like"/>
    <property type="match status" value="1"/>
</dbReference>
<dbReference type="InterPro" id="IPR007822">
    <property type="entry name" value="LANC-like"/>
</dbReference>
<organism evidence="1 2">
    <name type="scientific">Phytomonospora endophytica</name>
    <dbReference type="NCBI Taxonomy" id="714109"/>
    <lineage>
        <taxon>Bacteria</taxon>
        <taxon>Bacillati</taxon>
        <taxon>Actinomycetota</taxon>
        <taxon>Actinomycetes</taxon>
        <taxon>Micromonosporales</taxon>
        <taxon>Micromonosporaceae</taxon>
        <taxon>Phytomonospora</taxon>
    </lineage>
</organism>
<dbReference type="AlphaFoldDB" id="A0A841FKY9"/>
<dbReference type="RefSeq" id="WP_184789664.1">
    <property type="nucleotide sequence ID" value="NZ_BONT01000058.1"/>
</dbReference>
<dbReference type="Gene3D" id="1.50.10.20">
    <property type="match status" value="1"/>
</dbReference>
<dbReference type="PRINTS" id="PR01950">
    <property type="entry name" value="LANCSUPER"/>
</dbReference>
<comment type="caution">
    <text evidence="1">The sequence shown here is derived from an EMBL/GenBank/DDBJ whole genome shotgun (WGS) entry which is preliminary data.</text>
</comment>
<dbReference type="EMBL" id="JACHGT010000010">
    <property type="protein sequence ID" value="MBB6036826.1"/>
    <property type="molecule type" value="Genomic_DNA"/>
</dbReference>
<dbReference type="Proteomes" id="UP000548476">
    <property type="component" value="Unassembled WGS sequence"/>
</dbReference>
<keyword evidence="2" id="KW-1185">Reference proteome</keyword>
<evidence type="ECO:0000313" key="2">
    <source>
        <dbReference type="Proteomes" id="UP000548476"/>
    </source>
</evidence>
<proteinExistence type="predicted"/>
<name>A0A841FKY9_9ACTN</name>